<dbReference type="PANTHER" id="PTHR46401:SF2">
    <property type="entry name" value="GLYCOSYLTRANSFERASE WBBK-RELATED"/>
    <property type="match status" value="1"/>
</dbReference>
<feature type="domain" description="Glycosyl transferase family 1" evidence="2">
    <location>
        <begin position="182"/>
        <end position="333"/>
    </location>
</feature>
<organism evidence="4 5">
    <name type="scientific">Sporolactobacillus laevolacticus DSM 442</name>
    <dbReference type="NCBI Taxonomy" id="1395513"/>
    <lineage>
        <taxon>Bacteria</taxon>
        <taxon>Bacillati</taxon>
        <taxon>Bacillota</taxon>
        <taxon>Bacilli</taxon>
        <taxon>Bacillales</taxon>
        <taxon>Sporolactobacillaceae</taxon>
        <taxon>Sporolactobacillus</taxon>
    </lineage>
</organism>
<protein>
    <submittedName>
        <fullName evidence="4">Glycosyl transferase</fullName>
    </submittedName>
</protein>
<dbReference type="Proteomes" id="UP000018296">
    <property type="component" value="Unassembled WGS sequence"/>
</dbReference>
<evidence type="ECO:0000259" key="3">
    <source>
        <dbReference type="Pfam" id="PF13439"/>
    </source>
</evidence>
<dbReference type="EMBL" id="AWTC01000004">
    <property type="protein sequence ID" value="EST12655.1"/>
    <property type="molecule type" value="Genomic_DNA"/>
</dbReference>
<proteinExistence type="predicted"/>
<dbReference type="RefSeq" id="WP_023509472.1">
    <property type="nucleotide sequence ID" value="NZ_AWTC01000004.1"/>
</dbReference>
<dbReference type="AlphaFoldDB" id="V6IYZ1"/>
<dbReference type="Pfam" id="PF13439">
    <property type="entry name" value="Glyco_transf_4"/>
    <property type="match status" value="1"/>
</dbReference>
<evidence type="ECO:0000256" key="1">
    <source>
        <dbReference type="ARBA" id="ARBA00022679"/>
    </source>
</evidence>
<evidence type="ECO:0000259" key="2">
    <source>
        <dbReference type="Pfam" id="PF00534"/>
    </source>
</evidence>
<name>V6IYZ1_9BACL</name>
<evidence type="ECO:0000313" key="4">
    <source>
        <dbReference type="EMBL" id="EST12655.1"/>
    </source>
</evidence>
<accession>V6IYZ1</accession>
<dbReference type="InterPro" id="IPR028098">
    <property type="entry name" value="Glyco_trans_4-like_N"/>
</dbReference>
<reference evidence="4 5" key="1">
    <citation type="journal article" date="2013" name="Genome Announc.">
        <title>Genome Sequence of Sporolactobacillus laevolacticus DSM442, an Efficient Polymer-Grade D-Lactate Producer from Agricultural Waste Cottonseed as a Nitrogen Source.</title>
        <authorList>
            <person name="Wang H."/>
            <person name="Wang L."/>
            <person name="Ju J."/>
            <person name="Yu B."/>
            <person name="Ma Y."/>
        </authorList>
    </citation>
    <scope>NUCLEOTIDE SEQUENCE [LARGE SCALE GENOMIC DNA]</scope>
    <source>
        <strain evidence="4 5">DSM 442</strain>
    </source>
</reference>
<dbReference type="InterPro" id="IPR001296">
    <property type="entry name" value="Glyco_trans_1"/>
</dbReference>
<dbReference type="SUPFAM" id="SSF53756">
    <property type="entry name" value="UDP-Glycosyltransferase/glycogen phosphorylase"/>
    <property type="match status" value="1"/>
</dbReference>
<comment type="caution">
    <text evidence="4">The sequence shown here is derived from an EMBL/GenBank/DDBJ whole genome shotgun (WGS) entry which is preliminary data.</text>
</comment>
<dbReference type="GO" id="GO:0009103">
    <property type="term" value="P:lipopolysaccharide biosynthetic process"/>
    <property type="evidence" value="ECO:0007669"/>
    <property type="project" value="TreeGrafter"/>
</dbReference>
<gene>
    <name evidence="4" type="ORF">P343_05880</name>
</gene>
<evidence type="ECO:0000313" key="5">
    <source>
        <dbReference type="Proteomes" id="UP000018296"/>
    </source>
</evidence>
<dbReference type="GO" id="GO:0016757">
    <property type="term" value="F:glycosyltransferase activity"/>
    <property type="evidence" value="ECO:0007669"/>
    <property type="project" value="InterPro"/>
</dbReference>
<keyword evidence="5" id="KW-1185">Reference proteome</keyword>
<dbReference type="eggNOG" id="COG0438">
    <property type="taxonomic scope" value="Bacteria"/>
</dbReference>
<feature type="domain" description="Glycosyltransferase subfamily 4-like N-terminal" evidence="3">
    <location>
        <begin position="16"/>
        <end position="170"/>
    </location>
</feature>
<dbReference type="CDD" id="cd03809">
    <property type="entry name" value="GT4_MtfB-like"/>
    <property type="match status" value="1"/>
</dbReference>
<dbReference type="FunFam" id="3.40.50.2000:FF:000119">
    <property type="entry name" value="Glycosyl transferase group 1"/>
    <property type="match status" value="1"/>
</dbReference>
<dbReference type="PANTHER" id="PTHR46401">
    <property type="entry name" value="GLYCOSYLTRANSFERASE WBBK-RELATED"/>
    <property type="match status" value="1"/>
</dbReference>
<sequence length="360" mass="41237">MRKNITIDTRMIHASGIGTYIINVVPRLIQQMSDCDFYLLGNTDDLHDLGREINVHVIECSANIYSVKEQIELIKKIPKETDLFWAPHYNIPVRYKGNLLVTVHDVFHLAMKQFVKGISKRVYAKCMFDMVKKHADQVITVSEFTRSELIKYVGCSDKKISVVYNGVDASWFNEVSQERVINHPYILYVGNVKPHKNLINLIRAFNQVKEKFPYDLVIVGKKDGFITNDDELNSFFETSERIQFTGFVDDDELKKLVHQAEFSVFPSLYEGFGLPPLEAMASGTAVAVSNIPVLKEICGDAVVYFDPKDHQDIAETICKMENKEIRNELIDKGNQKAKQFTWEHCADSTEKIIRNMLSSN</sequence>
<dbReference type="STRING" id="1395513.P343_05880"/>
<keyword evidence="1 4" id="KW-0808">Transferase</keyword>
<dbReference type="Gene3D" id="3.40.50.2000">
    <property type="entry name" value="Glycogen Phosphorylase B"/>
    <property type="match status" value="2"/>
</dbReference>
<dbReference type="OrthoDB" id="9797829at2"/>
<dbReference type="PATRIC" id="fig|1395513.3.peg.1201"/>
<dbReference type="Pfam" id="PF00534">
    <property type="entry name" value="Glycos_transf_1"/>
    <property type="match status" value="1"/>
</dbReference>